<dbReference type="AlphaFoldDB" id="A0A6L5QHK9"/>
<organism evidence="2 3">
    <name type="scientific">Duganella alba</name>
    <dbReference type="NCBI Taxonomy" id="2666081"/>
    <lineage>
        <taxon>Bacteria</taxon>
        <taxon>Pseudomonadati</taxon>
        <taxon>Pseudomonadota</taxon>
        <taxon>Betaproteobacteria</taxon>
        <taxon>Burkholderiales</taxon>
        <taxon>Oxalobacteraceae</taxon>
        <taxon>Telluria group</taxon>
        <taxon>Duganella</taxon>
    </lineage>
</organism>
<keyword evidence="3" id="KW-1185">Reference proteome</keyword>
<evidence type="ECO:0000313" key="2">
    <source>
        <dbReference type="EMBL" id="MRX09293.1"/>
    </source>
</evidence>
<evidence type="ECO:0000313" key="3">
    <source>
        <dbReference type="Proteomes" id="UP000481037"/>
    </source>
</evidence>
<feature type="signal peptide" evidence="1">
    <location>
        <begin position="1"/>
        <end position="21"/>
    </location>
</feature>
<comment type="caution">
    <text evidence="2">The sequence shown here is derived from an EMBL/GenBank/DDBJ whole genome shotgun (WGS) entry which is preliminary data.</text>
</comment>
<name>A0A6L5QHK9_9BURK</name>
<dbReference type="EMBL" id="WKJM01000012">
    <property type="protein sequence ID" value="MRX09293.1"/>
    <property type="molecule type" value="Genomic_DNA"/>
</dbReference>
<dbReference type="Proteomes" id="UP000481037">
    <property type="component" value="Unassembled WGS sequence"/>
</dbReference>
<protein>
    <submittedName>
        <fullName evidence="2">Uncharacterized protein</fullName>
    </submittedName>
</protein>
<reference evidence="2 3" key="1">
    <citation type="submission" date="2019-11" db="EMBL/GenBank/DDBJ databases">
        <title>Novel species isolated from a subtropical stream in China.</title>
        <authorList>
            <person name="Lu H."/>
        </authorList>
    </citation>
    <scope>NUCLEOTIDE SEQUENCE [LARGE SCALE GENOMIC DNA]</scope>
    <source>
        <strain evidence="2 3">FT25W</strain>
    </source>
</reference>
<dbReference type="RefSeq" id="WP_154365419.1">
    <property type="nucleotide sequence ID" value="NZ_WKJM01000012.1"/>
</dbReference>
<accession>A0A6L5QHK9</accession>
<feature type="chain" id="PRO_5026722372" evidence="1">
    <location>
        <begin position="22"/>
        <end position="290"/>
    </location>
</feature>
<proteinExistence type="predicted"/>
<sequence length="290" mass="33215">MNKQTGMVLFSLLLLLDNIQAAGLQDDSPSRRWLNVPWEVRYLLFTNTQQRYAEGYRLAKLQNTLDGKKGKNYVYLDALELIKPTANFVTPDARTITTGIIAFDKQGDVTTPDGELRKFSGKLSALENLVLVQRTAPMAKPYELLFWSQGIPGNLAFAPGPCTMLDTLRYEDEWRSGDKRGDFGCREWTAQLFNDERPYIDVTTYTKRGNFIGEFVGWSRFKDAPKPVIGMNGKTWLCLHECPAGEKPGVIGDIQTWTRKHRYPMPVPPPYQPEYPNKNYYDDLHEMDED</sequence>
<keyword evidence="1" id="KW-0732">Signal</keyword>
<evidence type="ECO:0000256" key="1">
    <source>
        <dbReference type="SAM" id="SignalP"/>
    </source>
</evidence>
<gene>
    <name evidence="2" type="ORF">GJ697_15730</name>
</gene>